<reference evidence="14 15" key="1">
    <citation type="submission" date="2008-07" db="EMBL/GenBank/DDBJ databases">
        <authorList>
            <person name="Tandeau de Marsac N."/>
            <person name="Ferriera S."/>
            <person name="Johnson J."/>
            <person name="Kravitz S."/>
            <person name="Beeson K."/>
            <person name="Sutton G."/>
            <person name="Rogers Y.-H."/>
            <person name="Friedman R."/>
            <person name="Frazier M."/>
            <person name="Venter J.C."/>
        </authorList>
    </citation>
    <scope>NUCLEOTIDE SEQUENCE [LARGE SCALE GENOMIC DNA]</scope>
    <source>
        <strain evidence="14 15">PCC 7420</strain>
    </source>
</reference>
<gene>
    <name evidence="14" type="ORF">MC7420_5722</name>
</gene>
<comment type="similarity">
    <text evidence="1">Belongs to the galactose-1-phosphate uridylyltransferase type 1 family.</text>
</comment>
<dbReference type="NCBIfam" id="TIGR00209">
    <property type="entry name" value="galT_1"/>
    <property type="match status" value="1"/>
</dbReference>
<comment type="cofactor">
    <cofactor evidence="10">
        <name>Zn(2+)</name>
        <dbReference type="ChEBI" id="CHEBI:29105"/>
    </cofactor>
    <text evidence="10">Binds 1 zinc ion per subunit.</text>
</comment>
<dbReference type="Pfam" id="PF02744">
    <property type="entry name" value="GalP_UDP_tr_C"/>
    <property type="match status" value="1"/>
</dbReference>
<dbReference type="InterPro" id="IPR001937">
    <property type="entry name" value="GalP_UDPtransf1"/>
</dbReference>
<dbReference type="InterPro" id="IPR053177">
    <property type="entry name" value="ADP-glucose_phosphorylase"/>
</dbReference>
<feature type="region of interest" description="Disordered" evidence="11">
    <location>
        <begin position="22"/>
        <end position="42"/>
    </location>
</feature>
<feature type="binding site" evidence="10">
    <location>
        <position position="115"/>
    </location>
    <ligand>
        <name>Zn(2+)</name>
        <dbReference type="ChEBI" id="CHEBI:29105"/>
    </ligand>
</feature>
<dbReference type="InterPro" id="IPR036265">
    <property type="entry name" value="HIT-like_sf"/>
</dbReference>
<organism evidence="14 15">
    <name type="scientific">Coleofasciculus chthonoplastes PCC 7420</name>
    <dbReference type="NCBI Taxonomy" id="118168"/>
    <lineage>
        <taxon>Bacteria</taxon>
        <taxon>Bacillati</taxon>
        <taxon>Cyanobacteriota</taxon>
        <taxon>Cyanophyceae</taxon>
        <taxon>Coleofasciculales</taxon>
        <taxon>Coleofasciculaceae</taxon>
        <taxon>Coleofasciculus</taxon>
    </lineage>
</organism>
<dbReference type="Proteomes" id="UP000003835">
    <property type="component" value="Unassembled WGS sequence"/>
</dbReference>
<feature type="compositionally biased region" description="Polar residues" evidence="11">
    <location>
        <begin position="28"/>
        <end position="41"/>
    </location>
</feature>
<dbReference type="HOGENOM" id="CLU_029960_1_0_3"/>
<dbReference type="EC" id="2.7.7.12" evidence="8"/>
<dbReference type="InterPro" id="IPR005849">
    <property type="entry name" value="GalP_Utransf_N"/>
</dbReference>
<dbReference type="PIRSF" id="PIRSF000808">
    <property type="entry name" value="GalT"/>
    <property type="match status" value="1"/>
</dbReference>
<evidence type="ECO:0000256" key="2">
    <source>
        <dbReference type="ARBA" id="ARBA00022679"/>
    </source>
</evidence>
<dbReference type="SUPFAM" id="SSF54197">
    <property type="entry name" value="HIT-like"/>
    <property type="match status" value="2"/>
</dbReference>
<evidence type="ECO:0000259" key="13">
    <source>
        <dbReference type="Pfam" id="PF02744"/>
    </source>
</evidence>
<dbReference type="GO" id="GO:0008270">
    <property type="term" value="F:zinc ion binding"/>
    <property type="evidence" value="ECO:0007669"/>
    <property type="project" value="InterPro"/>
</dbReference>
<dbReference type="InterPro" id="IPR005850">
    <property type="entry name" value="GalP_Utransf_C"/>
</dbReference>
<feature type="domain" description="Galactose-1-phosphate uridyl transferase N-terminal" evidence="12">
    <location>
        <begin position="5"/>
        <end position="178"/>
    </location>
</feature>
<feature type="binding site" evidence="10">
    <location>
        <position position="46"/>
    </location>
    <ligand>
        <name>Zn(2+)</name>
        <dbReference type="ChEBI" id="CHEBI:29105"/>
    </ligand>
</feature>
<feature type="binding site" evidence="10">
    <location>
        <position position="49"/>
    </location>
    <ligand>
        <name>Zn(2+)</name>
        <dbReference type="ChEBI" id="CHEBI:29105"/>
    </ligand>
</feature>
<dbReference type="EMBL" id="DS989855">
    <property type="protein sequence ID" value="EDX73842.1"/>
    <property type="molecule type" value="Genomic_DNA"/>
</dbReference>
<feature type="active site" description="Tele-UMP-histidine intermediate" evidence="9">
    <location>
        <position position="168"/>
    </location>
</feature>
<name>B4VVQ1_9CYAN</name>
<keyword evidence="7" id="KW-0119">Carbohydrate metabolism</keyword>
<evidence type="ECO:0000256" key="10">
    <source>
        <dbReference type="PIRSR" id="PIRSR000808-3"/>
    </source>
</evidence>
<accession>B4VVQ1</accession>
<evidence type="ECO:0000313" key="14">
    <source>
        <dbReference type="EMBL" id="EDX73842.1"/>
    </source>
</evidence>
<dbReference type="UniPathway" id="UPA00214"/>
<evidence type="ECO:0000256" key="8">
    <source>
        <dbReference type="NCBIfam" id="TIGR00209"/>
    </source>
</evidence>
<feature type="binding site" evidence="10">
    <location>
        <position position="166"/>
    </location>
    <ligand>
        <name>Zn(2+)</name>
        <dbReference type="ChEBI" id="CHEBI:29105"/>
    </ligand>
</feature>
<keyword evidence="2 14" id="KW-0808">Transferase</keyword>
<keyword evidence="6" id="KW-0299">Galactose metabolism</keyword>
<dbReference type="STRING" id="118168.MC7420_5722"/>
<evidence type="ECO:0000313" key="15">
    <source>
        <dbReference type="Proteomes" id="UP000003835"/>
    </source>
</evidence>
<dbReference type="AlphaFoldDB" id="B4VVQ1"/>
<evidence type="ECO:0000256" key="1">
    <source>
        <dbReference type="ARBA" id="ARBA00010951"/>
    </source>
</evidence>
<feature type="domain" description="Galactose-1-phosphate uridyl transferase C-terminal" evidence="13">
    <location>
        <begin position="188"/>
        <end position="297"/>
    </location>
</feature>
<evidence type="ECO:0000256" key="11">
    <source>
        <dbReference type="SAM" id="MobiDB-lite"/>
    </source>
</evidence>
<evidence type="ECO:0000256" key="3">
    <source>
        <dbReference type="ARBA" id="ARBA00022695"/>
    </source>
</evidence>
<evidence type="ECO:0000259" key="12">
    <source>
        <dbReference type="Pfam" id="PF01087"/>
    </source>
</evidence>
<dbReference type="OrthoDB" id="9769064at2"/>
<protein>
    <recommendedName>
        <fullName evidence="8">Galactose-1-phosphate uridylyltransferase</fullName>
        <ecNumber evidence="8">2.7.7.12</ecNumber>
    </recommendedName>
</protein>
<keyword evidence="5 10" id="KW-0862">Zinc</keyword>
<dbReference type="RefSeq" id="WP_006102606.1">
    <property type="nucleotide sequence ID" value="NZ_DS989855.1"/>
</dbReference>
<keyword evidence="4 10" id="KW-0479">Metal-binding</keyword>
<proteinExistence type="inferred from homology"/>
<evidence type="ECO:0000256" key="6">
    <source>
        <dbReference type="ARBA" id="ARBA00023144"/>
    </source>
</evidence>
<dbReference type="PANTHER" id="PTHR42763">
    <property type="entry name" value="ADP-GLUCOSE PHOSPHORYLASE"/>
    <property type="match status" value="1"/>
</dbReference>
<dbReference type="Pfam" id="PF01087">
    <property type="entry name" value="GalP_UDP_transf"/>
    <property type="match status" value="1"/>
</dbReference>
<dbReference type="PANTHER" id="PTHR42763:SF2">
    <property type="entry name" value="ADP-GLUCOSE PHOSPHORYLASE"/>
    <property type="match status" value="1"/>
</dbReference>
<keyword evidence="3 14" id="KW-0548">Nucleotidyltransferase</keyword>
<evidence type="ECO:0000256" key="7">
    <source>
        <dbReference type="ARBA" id="ARBA00023277"/>
    </source>
</evidence>
<dbReference type="GO" id="GO:0008108">
    <property type="term" value="F:UDP-glucose:hexose-1-phosphate uridylyltransferase activity"/>
    <property type="evidence" value="ECO:0007669"/>
    <property type="project" value="UniProtKB-UniRule"/>
</dbReference>
<dbReference type="eggNOG" id="COG1085">
    <property type="taxonomic scope" value="Bacteria"/>
</dbReference>
<dbReference type="Gene3D" id="3.30.428.10">
    <property type="entry name" value="HIT-like"/>
    <property type="match status" value="2"/>
</dbReference>
<dbReference type="GO" id="GO:0006012">
    <property type="term" value="P:galactose metabolic process"/>
    <property type="evidence" value="ECO:0007669"/>
    <property type="project" value="UniProtKB-UniRule"/>
</dbReference>
<sequence length="332" mass="38650">MQSGQIRLNKVTKEWVIYAPSRRKRPQDFQQKSHNKQTSGILSRDCPFCPGNEHKAERIFLEMPSRHHKGWQTRVVLNKFPALTPDEDRERSKEGIYLMMPGYGQHEVIIESPDHHQDLATMPIEDVETVIETYHKRYVTLMQAHKNMMAIIFRNHGMKAGASLSHPHSQMIVTGMVPQNIRVREQEAQRYYDQWQRCVYCDILEFEQHHRRRVIAENESFLAFIPFAADVPFETWIMPKEHEADFGSISAIEKSHFALILKNVLTRLYDKLSDPDYNYVINTAARYKAEEPQIHWYCQISPRLTTPAGFELGSGISINPSLPEIDADFLNS</sequence>
<evidence type="ECO:0000256" key="9">
    <source>
        <dbReference type="PIRSR" id="PIRSR000808-1"/>
    </source>
</evidence>
<evidence type="ECO:0000256" key="5">
    <source>
        <dbReference type="ARBA" id="ARBA00022833"/>
    </source>
</evidence>
<evidence type="ECO:0000256" key="4">
    <source>
        <dbReference type="ARBA" id="ARBA00022723"/>
    </source>
</evidence>
<keyword evidence="15" id="KW-1185">Reference proteome</keyword>